<protein>
    <submittedName>
        <fullName evidence="6">Bifunctional 4-hydroxy-2-oxoglutarate aldolase/2-dehydro-3-deoxy-phosphogluconate aldolase</fullName>
    </submittedName>
</protein>
<reference evidence="6" key="1">
    <citation type="submission" date="2022-05" db="EMBL/GenBank/DDBJ databases">
        <title>Using nanopore sequencing to obtain complete genomes from saliva samples.</title>
        <authorList>
            <person name="Baker J.L."/>
        </authorList>
    </citation>
    <scope>NUCLEOTIDE SEQUENCE</scope>
    <source>
        <strain evidence="6">JCVI-JB-Lp32</strain>
    </source>
</reference>
<comment type="subunit">
    <text evidence="3">Homotrimer.</text>
</comment>
<keyword evidence="4" id="KW-0456">Lyase</keyword>
<dbReference type="CDD" id="cd00452">
    <property type="entry name" value="KDPG_aldolase"/>
    <property type="match status" value="1"/>
</dbReference>
<comment type="pathway">
    <text evidence="1">Carbohydrate acid metabolism.</text>
</comment>
<dbReference type="EMBL" id="CP097092">
    <property type="protein sequence ID" value="UQF78768.1"/>
    <property type="molecule type" value="Genomic_DNA"/>
</dbReference>
<keyword evidence="5" id="KW-0119">Carbohydrate metabolism</keyword>
<accession>A0A9E7ADW7</accession>
<dbReference type="Proteomes" id="UP000831562">
    <property type="component" value="Chromosome"/>
</dbReference>
<name>A0A9E7ADW7_9ACTN</name>
<evidence type="ECO:0000256" key="5">
    <source>
        <dbReference type="ARBA" id="ARBA00023277"/>
    </source>
</evidence>
<gene>
    <name evidence="6" type="ORF">M3I19_03665</name>
</gene>
<evidence type="ECO:0000256" key="2">
    <source>
        <dbReference type="ARBA" id="ARBA00006906"/>
    </source>
</evidence>
<dbReference type="Pfam" id="PF01081">
    <property type="entry name" value="Aldolase"/>
    <property type="match status" value="1"/>
</dbReference>
<evidence type="ECO:0000256" key="4">
    <source>
        <dbReference type="ARBA" id="ARBA00023239"/>
    </source>
</evidence>
<comment type="similarity">
    <text evidence="2">Belongs to the KHG/KDPG aldolase family.</text>
</comment>
<dbReference type="PANTHER" id="PTHR30246:SF1">
    <property type="entry name" value="2-DEHYDRO-3-DEOXY-6-PHOSPHOGALACTONATE ALDOLASE-RELATED"/>
    <property type="match status" value="1"/>
</dbReference>
<evidence type="ECO:0000256" key="3">
    <source>
        <dbReference type="ARBA" id="ARBA00011233"/>
    </source>
</evidence>
<organism evidence="6 7">
    <name type="scientific">Lancefieldella parvula</name>
    <dbReference type="NCBI Taxonomy" id="1382"/>
    <lineage>
        <taxon>Bacteria</taxon>
        <taxon>Bacillati</taxon>
        <taxon>Actinomycetota</taxon>
        <taxon>Coriobacteriia</taxon>
        <taxon>Coriobacteriales</taxon>
        <taxon>Atopobiaceae</taxon>
        <taxon>Lancefieldella</taxon>
    </lineage>
</organism>
<proteinExistence type="inferred from homology"/>
<dbReference type="InterPro" id="IPR000887">
    <property type="entry name" value="Aldlse_KDPG_KHG"/>
</dbReference>
<dbReference type="InterPro" id="IPR013785">
    <property type="entry name" value="Aldolase_TIM"/>
</dbReference>
<sequence>MNKPFSAVTQVLRGYTYNQVKAVVEVLIDSPVHNVEVTMNTPEAASLIQKLSSEYGSDINIGAGTVLTLEDLRTAHKAGATFVLAPTLLSEEMFDYCKEHEILSVPGAFSPTEIAHAFALGADIVKVFPANEVSYGYAKKVCEPLGNLPLMAVGGVTTDNIAEVFAGGYAYVGTANGIFNKNDILAEDKTALKQSVCKLTEELERLGR</sequence>
<evidence type="ECO:0000256" key="1">
    <source>
        <dbReference type="ARBA" id="ARBA00004761"/>
    </source>
</evidence>
<evidence type="ECO:0000313" key="6">
    <source>
        <dbReference type="EMBL" id="UQF78768.1"/>
    </source>
</evidence>
<evidence type="ECO:0000313" key="7">
    <source>
        <dbReference type="Proteomes" id="UP000831562"/>
    </source>
</evidence>
<dbReference type="Gene3D" id="3.20.20.70">
    <property type="entry name" value="Aldolase class I"/>
    <property type="match status" value="1"/>
</dbReference>
<dbReference type="PANTHER" id="PTHR30246">
    <property type="entry name" value="2-KETO-3-DEOXY-6-PHOSPHOGLUCONATE ALDOLASE"/>
    <property type="match status" value="1"/>
</dbReference>
<dbReference type="SUPFAM" id="SSF51569">
    <property type="entry name" value="Aldolase"/>
    <property type="match status" value="1"/>
</dbReference>
<dbReference type="AlphaFoldDB" id="A0A9E7ADW7"/>
<dbReference type="GO" id="GO:0016829">
    <property type="term" value="F:lyase activity"/>
    <property type="evidence" value="ECO:0007669"/>
    <property type="project" value="UniProtKB-KW"/>
</dbReference>